<name>A0A1I1UT82_9BACT</name>
<dbReference type="Proteomes" id="UP000181976">
    <property type="component" value="Unassembled WGS sequence"/>
</dbReference>
<dbReference type="AlphaFoldDB" id="A0A1I1UT82"/>
<evidence type="ECO:0000313" key="2">
    <source>
        <dbReference type="Proteomes" id="UP000181976"/>
    </source>
</evidence>
<evidence type="ECO:0000313" key="1">
    <source>
        <dbReference type="EMBL" id="SFD72033.1"/>
    </source>
</evidence>
<dbReference type="InParanoid" id="A0A1I1UT82"/>
<organism evidence="1 2">
    <name type="scientific">Thermophagus xiamenensis</name>
    <dbReference type="NCBI Taxonomy" id="385682"/>
    <lineage>
        <taxon>Bacteria</taxon>
        <taxon>Pseudomonadati</taxon>
        <taxon>Bacteroidota</taxon>
        <taxon>Bacteroidia</taxon>
        <taxon>Marinilabiliales</taxon>
        <taxon>Marinilabiliaceae</taxon>
        <taxon>Thermophagus</taxon>
    </lineage>
</organism>
<dbReference type="EMBL" id="FONA01000001">
    <property type="protein sequence ID" value="SFD72033.1"/>
    <property type="molecule type" value="Genomic_DNA"/>
</dbReference>
<gene>
    <name evidence="1" type="ORF">SAMN05444380_101134</name>
</gene>
<protein>
    <submittedName>
        <fullName evidence="1">Uncharacterized protein</fullName>
    </submittedName>
</protein>
<sequence>MIYKSKAIEIAVVEAIRSVKIKNLEELMLGLNFYCLPLSLFISFRC</sequence>
<accession>A0A1I1UT82</accession>
<keyword evidence="2" id="KW-1185">Reference proteome</keyword>
<proteinExistence type="predicted"/>
<reference evidence="1 2" key="1">
    <citation type="submission" date="2016-10" db="EMBL/GenBank/DDBJ databases">
        <authorList>
            <person name="de Groot N.N."/>
        </authorList>
    </citation>
    <scope>NUCLEOTIDE SEQUENCE [LARGE SCALE GENOMIC DNA]</scope>
    <source>
        <strain evidence="1 2">DSM 19012</strain>
    </source>
</reference>